<evidence type="ECO:0000313" key="2">
    <source>
        <dbReference type="Proteomes" id="UP000294576"/>
    </source>
</evidence>
<dbReference type="AlphaFoldDB" id="A0A4V2V7R2"/>
<sequence length="135" mass="15237">MHNPIDPDLEDLFREIWEPSPEDAVRLLGDERFEVPVDMKPDESDLEDLLPVWKLPDPRSLDDEGSDFPVDLFEFKSFQTKSAADSVLPSVSEARDLHYRLGLGDDAPSPGAPQDDGCELCADWFSAHSHTDWLI</sequence>
<gene>
    <name evidence="1" type="ORF">EV132_1672</name>
</gene>
<comment type="caution">
    <text evidence="1">The sequence shown here is derived from an EMBL/GenBank/DDBJ whole genome shotgun (WGS) entry which is preliminary data.</text>
</comment>
<dbReference type="Proteomes" id="UP000294576">
    <property type="component" value="Unassembled WGS sequence"/>
</dbReference>
<organism evidence="1 2">
    <name type="scientific">Rhizobium sullae</name>
    <name type="common">Rhizobium hedysari</name>
    <dbReference type="NCBI Taxonomy" id="50338"/>
    <lineage>
        <taxon>Bacteria</taxon>
        <taxon>Pseudomonadati</taxon>
        <taxon>Pseudomonadota</taxon>
        <taxon>Alphaproteobacteria</taxon>
        <taxon>Hyphomicrobiales</taxon>
        <taxon>Rhizobiaceae</taxon>
        <taxon>Rhizobium/Agrobacterium group</taxon>
        <taxon>Rhizobium</taxon>
    </lineage>
</organism>
<accession>A0A4V2V7R2</accession>
<dbReference type="EMBL" id="SMBH01000067">
    <property type="protein sequence ID" value="TCU01903.1"/>
    <property type="molecule type" value="Genomic_DNA"/>
</dbReference>
<protein>
    <submittedName>
        <fullName evidence="1">Uncharacterized protein</fullName>
    </submittedName>
</protein>
<proteinExistence type="predicted"/>
<name>A0A4V2V7R2_RHISU</name>
<reference evidence="1 2" key="1">
    <citation type="submission" date="2019-03" db="EMBL/GenBank/DDBJ databases">
        <title>Genomic Encyclopedia of Type Strains, Phase IV (KMG-V): Genome sequencing to study the core and pangenomes of soil and plant-associated prokaryotes.</title>
        <authorList>
            <person name="Whitman W."/>
        </authorList>
    </citation>
    <scope>NUCLEOTIDE SEQUENCE [LARGE SCALE GENOMIC DNA]</scope>
    <source>
        <strain evidence="1 2">Hc14</strain>
    </source>
</reference>
<evidence type="ECO:0000313" key="1">
    <source>
        <dbReference type="EMBL" id="TCU01903.1"/>
    </source>
</evidence>